<reference evidence="1" key="1">
    <citation type="journal article" date="2023" name="Science">
        <title>Elucidation of the pathway for biosynthesis of saponin adjuvants from the soapbark tree.</title>
        <authorList>
            <person name="Reed J."/>
            <person name="Orme A."/>
            <person name="El-Demerdash A."/>
            <person name="Owen C."/>
            <person name="Martin L.B.B."/>
            <person name="Misra R.C."/>
            <person name="Kikuchi S."/>
            <person name="Rejzek M."/>
            <person name="Martin A.C."/>
            <person name="Harkess A."/>
            <person name="Leebens-Mack J."/>
            <person name="Louveau T."/>
            <person name="Stephenson M.J."/>
            <person name="Osbourn A."/>
        </authorList>
    </citation>
    <scope>NUCLEOTIDE SEQUENCE</scope>
    <source>
        <strain evidence="1">S10</strain>
    </source>
</reference>
<dbReference type="Proteomes" id="UP001163823">
    <property type="component" value="Chromosome 12"/>
</dbReference>
<evidence type="ECO:0000313" key="1">
    <source>
        <dbReference type="EMBL" id="KAJ7947878.1"/>
    </source>
</evidence>
<proteinExistence type="predicted"/>
<keyword evidence="2" id="KW-1185">Reference proteome</keyword>
<protein>
    <submittedName>
        <fullName evidence="1">Actin protein 2/3 complex subunit-like protein</fullName>
    </submittedName>
</protein>
<gene>
    <name evidence="1" type="ORF">O6P43_028429</name>
</gene>
<dbReference type="EMBL" id="JARAOO010000012">
    <property type="protein sequence ID" value="KAJ7947878.1"/>
    <property type="molecule type" value="Genomic_DNA"/>
</dbReference>
<dbReference type="AlphaFoldDB" id="A0AAD7P9X2"/>
<comment type="caution">
    <text evidence="1">The sequence shown here is derived from an EMBL/GenBank/DDBJ whole genome shotgun (WGS) entry which is preliminary data.</text>
</comment>
<dbReference type="PANTHER" id="PTHR37212">
    <property type="entry name" value="ACTIN PROTEIN 2/3 COMPLEX SUBUNIT-LIKE PROTEIN"/>
    <property type="match status" value="1"/>
</dbReference>
<sequence length="457" mass="52084">MDLSGPLDFELEDPFLASPAIDKKKRKKVIGLDDLLADHYSEQEKLVQKKFQQEKARKVVDSDDDDDGSKAIQAIVEKCQNEIQSISGEEETSVWGVQVFGNQKVSPPLDFPELGNCKLMQSFLNNKLNSMLELTEIEGGTFFEGLLKNGWLLKLAFMCGHVEKPIATWAFNLMLYSSEEDLRTSSCDFLCSILSSTYEVNKRPVKIDWLPDYHELRRALEIYGFLFNFSTNSDPIHNDSDFGGPPQNIRAWIQFVTTCCQIRNKHSIFSTTEAEELVEIIICLFLDRQLQGLLVLMCDCMQSVVSYFTGTEWSSSCESIAKFISSRVSIDINSLRTVECISGLDTRTKQLRSAIAYQILLVCFDNKVAGGDEIMRSLISINLKDKSCDLFKMYIYLVLTENWLLSNQMLEDKPVIKEMFGLYLRNCSCQISSTDLRTYSAKIRVKASYLLQFALYK</sequence>
<accession>A0AAD7P9X2</accession>
<dbReference type="PANTHER" id="PTHR37212:SF2">
    <property type="entry name" value="ACTIN PROTEIN 2_3 COMPLEX SUBUNIT-LIKE PROTEIN"/>
    <property type="match status" value="1"/>
</dbReference>
<evidence type="ECO:0000313" key="2">
    <source>
        <dbReference type="Proteomes" id="UP001163823"/>
    </source>
</evidence>
<organism evidence="1 2">
    <name type="scientific">Quillaja saponaria</name>
    <name type="common">Soap bark tree</name>
    <dbReference type="NCBI Taxonomy" id="32244"/>
    <lineage>
        <taxon>Eukaryota</taxon>
        <taxon>Viridiplantae</taxon>
        <taxon>Streptophyta</taxon>
        <taxon>Embryophyta</taxon>
        <taxon>Tracheophyta</taxon>
        <taxon>Spermatophyta</taxon>
        <taxon>Magnoliopsida</taxon>
        <taxon>eudicotyledons</taxon>
        <taxon>Gunneridae</taxon>
        <taxon>Pentapetalae</taxon>
        <taxon>rosids</taxon>
        <taxon>fabids</taxon>
        <taxon>Fabales</taxon>
        <taxon>Quillajaceae</taxon>
        <taxon>Quillaja</taxon>
    </lineage>
</organism>
<name>A0AAD7P9X2_QUISA</name>
<dbReference type="KEGG" id="qsa:O6P43_028429"/>